<keyword evidence="4" id="KW-1185">Reference proteome</keyword>
<dbReference type="SUPFAM" id="SSF50249">
    <property type="entry name" value="Nucleic acid-binding proteins"/>
    <property type="match status" value="1"/>
</dbReference>
<dbReference type="EMBL" id="VXIV02002661">
    <property type="protein sequence ID" value="KAF6023818.1"/>
    <property type="molecule type" value="Genomic_DNA"/>
</dbReference>
<reference evidence="3" key="1">
    <citation type="submission" date="2020-06" db="EMBL/GenBank/DDBJ databases">
        <title>Draft genome of Bugula neritina, a colonial animal packing powerful symbionts and potential medicines.</title>
        <authorList>
            <person name="Rayko M."/>
        </authorList>
    </citation>
    <scope>NUCLEOTIDE SEQUENCE [LARGE SCALE GENOMIC DNA]</scope>
    <source>
        <strain evidence="3">Kwan_BN1</strain>
    </source>
</reference>
<dbReference type="SUPFAM" id="SSF75217">
    <property type="entry name" value="alpha/beta knot"/>
    <property type="match status" value="1"/>
</dbReference>
<protein>
    <submittedName>
        <fullName evidence="3">C9orf114</fullName>
    </submittedName>
</protein>
<sequence>MNSESIRSDDSYSDVILAKMQKKKRPKNQEFVGFKEKKKEFKQQKRKWEEEKAMNKIRKKMEAEQKAKEEEDLKKSQREKFGRSWTVSIALPGSIVENAQSDEEKTNLSGYIARAATVFCVDEIIVFDELKSITRNEDKEFVNLAVGKRRNGCIMLAKILQYLDCPQYLRKSLFPQQPDLKFAGALHPLNAPHHLRSDVWNDYREGVVRNIAVKDGKGSYVDIGLQKDCQIDKHLLPGVKVTVKIDPNSKEAKRKYIGEAVAPSAPRTEQGQYWGYKTRLVTCLSEVFSGCPYDGGYDITVGTSERGDNVDTYSFPSPFKHLLIVYLNTCPEQGSATIRTEEALWISLSALRPKISASQKSSAST</sequence>
<organism evidence="3 4">
    <name type="scientific">Bugula neritina</name>
    <name type="common">Brown bryozoan</name>
    <name type="synonym">Sertularia neritina</name>
    <dbReference type="NCBI Taxonomy" id="10212"/>
    <lineage>
        <taxon>Eukaryota</taxon>
        <taxon>Metazoa</taxon>
        <taxon>Spiralia</taxon>
        <taxon>Lophotrochozoa</taxon>
        <taxon>Bryozoa</taxon>
        <taxon>Gymnolaemata</taxon>
        <taxon>Cheilostomatida</taxon>
        <taxon>Flustrina</taxon>
        <taxon>Buguloidea</taxon>
        <taxon>Bugulidae</taxon>
        <taxon>Bugula</taxon>
    </lineage>
</organism>
<accession>A0A7J7JEL7</accession>
<evidence type="ECO:0000256" key="2">
    <source>
        <dbReference type="SAM" id="Coils"/>
    </source>
</evidence>
<comment type="similarity">
    <text evidence="1">Belongs to the class IV-like SAM-binding methyltransferase superfamily.</text>
</comment>
<evidence type="ECO:0000313" key="3">
    <source>
        <dbReference type="EMBL" id="KAF6023818.1"/>
    </source>
</evidence>
<dbReference type="Pfam" id="PF02598">
    <property type="entry name" value="Methyltrn_RNA_3"/>
    <property type="match status" value="1"/>
</dbReference>
<feature type="coiled-coil region" evidence="2">
    <location>
        <begin position="31"/>
        <end position="80"/>
    </location>
</feature>
<evidence type="ECO:0000313" key="4">
    <source>
        <dbReference type="Proteomes" id="UP000593567"/>
    </source>
</evidence>
<dbReference type="Gene3D" id="3.40.1280.10">
    <property type="match status" value="3"/>
</dbReference>
<dbReference type="CDD" id="cd18086">
    <property type="entry name" value="HsC9orf114-like"/>
    <property type="match status" value="1"/>
</dbReference>
<proteinExistence type="inferred from homology"/>
<dbReference type="InterPro" id="IPR029026">
    <property type="entry name" value="tRNA_m1G_MTases_N"/>
</dbReference>
<dbReference type="OrthoDB" id="361029at2759"/>
<evidence type="ECO:0000256" key="1">
    <source>
        <dbReference type="ARBA" id="ARBA00009841"/>
    </source>
</evidence>
<gene>
    <name evidence="3" type="ORF">EB796_017871</name>
</gene>
<dbReference type="InterPro" id="IPR003750">
    <property type="entry name" value="Put_MeTrfase-C9orf114-like"/>
</dbReference>
<keyword evidence="2" id="KW-0175">Coiled coil</keyword>
<dbReference type="AlphaFoldDB" id="A0A7J7JEL7"/>
<dbReference type="PANTHER" id="PTHR12150">
    <property type="entry name" value="CLASS IV SAM-BINDING METHYLTRANSFERASE-RELATED"/>
    <property type="match status" value="1"/>
</dbReference>
<dbReference type="InterPro" id="IPR029028">
    <property type="entry name" value="Alpha/beta_knot_MTases"/>
</dbReference>
<dbReference type="Proteomes" id="UP000593567">
    <property type="component" value="Unassembled WGS sequence"/>
</dbReference>
<name>A0A7J7JEL7_BUGNE</name>
<dbReference type="PANTHER" id="PTHR12150:SF13">
    <property type="entry name" value="METHYLTRANSFERASE C9ORF114-RELATED"/>
    <property type="match status" value="1"/>
</dbReference>
<dbReference type="InterPro" id="IPR012340">
    <property type="entry name" value="NA-bd_OB-fold"/>
</dbReference>
<comment type="caution">
    <text evidence="3">The sequence shown here is derived from an EMBL/GenBank/DDBJ whole genome shotgun (WGS) entry which is preliminary data.</text>
</comment>